<evidence type="ECO:0000256" key="1">
    <source>
        <dbReference type="ARBA" id="ARBA00022490"/>
    </source>
</evidence>
<evidence type="ECO:0000313" key="4">
    <source>
        <dbReference type="Proteomes" id="UP000297014"/>
    </source>
</evidence>
<name>A0A4S4JXS9_ALKAL</name>
<dbReference type="HAMAP" id="MF_02245">
    <property type="entry name" value="Adapter_SpxH"/>
    <property type="match status" value="1"/>
</dbReference>
<dbReference type="InterPro" id="IPR046404">
    <property type="entry name" value="Adapter_SpxH"/>
</dbReference>
<comment type="similarity">
    <text evidence="2">Belongs to the SpxH family.</text>
</comment>
<dbReference type="AlphaFoldDB" id="A0A4S4JXS9"/>
<comment type="subunit">
    <text evidence="2">Interacts with Spx.</text>
</comment>
<dbReference type="EMBL" id="JALP01000179">
    <property type="protein sequence ID" value="THG90055.1"/>
    <property type="molecule type" value="Genomic_DNA"/>
</dbReference>
<dbReference type="OrthoDB" id="9813770at2"/>
<evidence type="ECO:0000256" key="2">
    <source>
        <dbReference type="HAMAP-Rule" id="MF_02245"/>
    </source>
</evidence>
<dbReference type="PANTHER" id="PTHR13887">
    <property type="entry name" value="GLUTATHIONE S-TRANSFERASE KAPPA"/>
    <property type="match status" value="1"/>
</dbReference>
<dbReference type="CDD" id="cd03025">
    <property type="entry name" value="DsbA_FrnE_like"/>
    <property type="match status" value="1"/>
</dbReference>
<dbReference type="InterPro" id="IPR036249">
    <property type="entry name" value="Thioredoxin-like_sf"/>
</dbReference>
<dbReference type="Pfam" id="PF13743">
    <property type="entry name" value="Thioredoxin_5"/>
    <property type="match status" value="1"/>
</dbReference>
<accession>A0A4S4JXS9</accession>
<dbReference type="Proteomes" id="UP000297014">
    <property type="component" value="Unassembled WGS sequence"/>
</dbReference>
<reference evidence="3 4" key="1">
    <citation type="submission" date="2014-01" db="EMBL/GenBank/DDBJ databases">
        <title>Draft genome sequencing of Bacillus alcalophilus CGMCC 1.3604.</title>
        <authorList>
            <person name="Yang J."/>
            <person name="Diao L."/>
            <person name="Yang S."/>
        </authorList>
    </citation>
    <scope>NUCLEOTIDE SEQUENCE [LARGE SCALE GENOMIC DNA]</scope>
    <source>
        <strain evidence="3 4">CGMCC 1.3604</strain>
    </source>
</reference>
<comment type="function">
    <text evidence="2">Adapter protein required for efficient degradation of Spx by ClpXP under non-stress conditions. Interaction with Spx stabilizes Spx and exposes the C-terminus of Spx for recognition and proteolysis by ClpXP.</text>
</comment>
<dbReference type="GO" id="GO:0005737">
    <property type="term" value="C:cytoplasm"/>
    <property type="evidence" value="ECO:0007669"/>
    <property type="project" value="UniProtKB-SubCell"/>
</dbReference>
<protein>
    <recommendedName>
        <fullName evidence="2">ClpXP adapter protein SpxH</fullName>
    </recommendedName>
</protein>
<sequence length="305" mass="35061">MNPRKKTDICNNITGVCGLDPKESNQPKAGKPIEIYAFIDPFSAECWSFEPLMKKLLIEYGDYFRIRVLLAGRLKAWNICPDKRNSNEKKLDLANTWDRIATQTGMSCDGDYWLENNRISPYVAALAIKAAELQGPQLGARFLRKLREKLFLEKQDISDLNILKACSDEIGMDVDEFLQDLHSPAAKQALDCDIKTTSEMEVECVPSFVFFNDDIEQDGIKVQGVYKYEVYLQLISEMLGYVPKKREKISIEQFLKKFQFVASIEIAVVFDLTIEEVEKELKPLILQQKIEQVPVKYGTFWKYLA</sequence>
<gene>
    <name evidence="2" type="primary">spxH</name>
    <name evidence="3" type="ORF">AJ85_13575</name>
</gene>
<comment type="caution">
    <text evidence="3">The sequence shown here is derived from an EMBL/GenBank/DDBJ whole genome shotgun (WGS) entry which is preliminary data.</text>
</comment>
<keyword evidence="1 2" id="KW-0963">Cytoplasm</keyword>
<proteinExistence type="inferred from homology"/>
<dbReference type="RefSeq" id="WP_003321103.1">
    <property type="nucleotide sequence ID" value="NZ_ALPT02000032.1"/>
</dbReference>
<evidence type="ECO:0000313" key="3">
    <source>
        <dbReference type="EMBL" id="THG90055.1"/>
    </source>
</evidence>
<dbReference type="SUPFAM" id="SSF52833">
    <property type="entry name" value="Thioredoxin-like"/>
    <property type="match status" value="1"/>
</dbReference>
<dbReference type="PANTHER" id="PTHR13887:SF47">
    <property type="entry name" value="CLPXP ADAPTER PROTEIN SPXH"/>
    <property type="match status" value="1"/>
</dbReference>
<organism evidence="3 4">
    <name type="scientific">Alkalihalobacillus alcalophilus ATCC 27647 = CGMCC 1.3604</name>
    <dbReference type="NCBI Taxonomy" id="1218173"/>
    <lineage>
        <taxon>Bacteria</taxon>
        <taxon>Bacillati</taxon>
        <taxon>Bacillota</taxon>
        <taxon>Bacilli</taxon>
        <taxon>Bacillales</taxon>
        <taxon>Bacillaceae</taxon>
        <taxon>Alkalihalobacillus</taxon>
    </lineage>
</organism>
<comment type="subcellular location">
    <subcellularLocation>
        <location evidence="2">Cytoplasm</location>
    </subcellularLocation>
</comment>
<dbReference type="Gene3D" id="3.40.30.10">
    <property type="entry name" value="Glutaredoxin"/>
    <property type="match status" value="1"/>
</dbReference>